<feature type="transmembrane region" description="Helical" evidence="2">
    <location>
        <begin position="65"/>
        <end position="83"/>
    </location>
</feature>
<reference evidence="3" key="2">
    <citation type="submission" date="2023-01" db="EMBL/GenBank/DDBJ databases">
        <authorList>
            <person name="Sun Q."/>
            <person name="Evtushenko L."/>
        </authorList>
    </citation>
    <scope>NUCLEOTIDE SEQUENCE</scope>
    <source>
        <strain evidence="3">VKM Ac-1069</strain>
    </source>
</reference>
<keyword evidence="2" id="KW-0472">Membrane</keyword>
<dbReference type="EMBL" id="BSFQ01000004">
    <property type="protein sequence ID" value="GLL10454.1"/>
    <property type="molecule type" value="Genomic_DNA"/>
</dbReference>
<feature type="transmembrane region" description="Helical" evidence="2">
    <location>
        <begin position="41"/>
        <end position="59"/>
    </location>
</feature>
<proteinExistence type="predicted"/>
<organism evidence="3 4">
    <name type="scientific">Pseudonocardia halophobica</name>
    <dbReference type="NCBI Taxonomy" id="29401"/>
    <lineage>
        <taxon>Bacteria</taxon>
        <taxon>Bacillati</taxon>
        <taxon>Actinomycetota</taxon>
        <taxon>Actinomycetes</taxon>
        <taxon>Pseudonocardiales</taxon>
        <taxon>Pseudonocardiaceae</taxon>
        <taxon>Pseudonocardia</taxon>
    </lineage>
</organism>
<dbReference type="AlphaFoldDB" id="A0A9W6NV38"/>
<dbReference type="Proteomes" id="UP001143463">
    <property type="component" value="Unassembled WGS sequence"/>
</dbReference>
<reference evidence="3" key="1">
    <citation type="journal article" date="2014" name="Int. J. Syst. Evol. Microbiol.">
        <title>Complete genome sequence of Corynebacterium casei LMG S-19264T (=DSM 44701T), isolated from a smear-ripened cheese.</title>
        <authorList>
            <consortium name="US DOE Joint Genome Institute (JGI-PGF)"/>
            <person name="Walter F."/>
            <person name="Albersmeier A."/>
            <person name="Kalinowski J."/>
            <person name="Ruckert C."/>
        </authorList>
    </citation>
    <scope>NUCLEOTIDE SEQUENCE</scope>
    <source>
        <strain evidence="3">VKM Ac-1069</strain>
    </source>
</reference>
<evidence type="ECO:0000256" key="2">
    <source>
        <dbReference type="SAM" id="Phobius"/>
    </source>
</evidence>
<evidence type="ECO:0000256" key="1">
    <source>
        <dbReference type="SAM" id="MobiDB-lite"/>
    </source>
</evidence>
<dbReference type="RefSeq" id="WP_037040841.1">
    <property type="nucleotide sequence ID" value="NZ_BAAAUZ010000016.1"/>
</dbReference>
<feature type="region of interest" description="Disordered" evidence="1">
    <location>
        <begin position="1"/>
        <end position="22"/>
    </location>
</feature>
<accession>A0A9W6NV38</accession>
<keyword evidence="4" id="KW-1185">Reference proteome</keyword>
<keyword evidence="2" id="KW-1133">Transmembrane helix</keyword>
<name>A0A9W6NV38_9PSEU</name>
<gene>
    <name evidence="3" type="ORF">GCM10017577_15940</name>
</gene>
<sequence length="298" mass="31992">MSATGVPTTPAPLNPNERKDKIGKYFVPTPDRMDRVMAIRMMQGGVVALVLAGALALAGLPVLGVLAAVAAIGALLVPGWVRLGNYRLDYSRAEPKASDDQVDATLNADLVATAADAMKRFELEDSDLDLHAEDVRPKVVDPGMTDPEGPLVLIAPTLKARHRLGDDRHRRFSEYTVAVLCPGRHHLAVLTCELNVVTGKRAKNATFEYHYDHISAVHTKGGSGAELRLGAVPGFSTLPFSPSFLELEIAATGGASVVIPTEVRHTRGPLLTRPSTVERVLPALRRLLRREQRGGGQG</sequence>
<keyword evidence="2" id="KW-0812">Transmembrane</keyword>
<protein>
    <recommendedName>
        <fullName evidence="5">DUF3137 domain-containing protein</fullName>
    </recommendedName>
</protein>
<comment type="caution">
    <text evidence="3">The sequence shown here is derived from an EMBL/GenBank/DDBJ whole genome shotgun (WGS) entry which is preliminary data.</text>
</comment>
<evidence type="ECO:0008006" key="5">
    <source>
        <dbReference type="Google" id="ProtNLM"/>
    </source>
</evidence>
<evidence type="ECO:0000313" key="4">
    <source>
        <dbReference type="Proteomes" id="UP001143463"/>
    </source>
</evidence>
<evidence type="ECO:0000313" key="3">
    <source>
        <dbReference type="EMBL" id="GLL10454.1"/>
    </source>
</evidence>